<protein>
    <recommendedName>
        <fullName evidence="2">Ice-binding protein C-terminal domain-containing protein</fullName>
    </recommendedName>
</protein>
<dbReference type="NCBIfam" id="TIGR02595">
    <property type="entry name" value="PEP_CTERM"/>
    <property type="match status" value="1"/>
</dbReference>
<dbReference type="AlphaFoldDB" id="A0A1U7CVE6"/>
<gene>
    <name evidence="3" type="ORF">BSF38_04408</name>
</gene>
<dbReference type="RefSeq" id="WP_168189428.1">
    <property type="nucleotide sequence ID" value="NZ_CP019082.1"/>
</dbReference>
<evidence type="ECO:0000259" key="2">
    <source>
        <dbReference type="Pfam" id="PF07589"/>
    </source>
</evidence>
<reference evidence="4" key="1">
    <citation type="submission" date="2016-12" db="EMBL/GenBank/DDBJ databases">
        <title>Comparative genomics of four Isosphaeraceae planctomycetes: a common pool of plasmids and glycoside hydrolase genes.</title>
        <authorList>
            <person name="Ivanova A."/>
        </authorList>
    </citation>
    <scope>NUCLEOTIDE SEQUENCE [LARGE SCALE GENOMIC DNA]</scope>
    <source>
        <strain evidence="4">PX4</strain>
    </source>
</reference>
<proteinExistence type="predicted"/>
<organism evidence="3 4">
    <name type="scientific">Paludisphaera borealis</name>
    <dbReference type="NCBI Taxonomy" id="1387353"/>
    <lineage>
        <taxon>Bacteria</taxon>
        <taxon>Pseudomonadati</taxon>
        <taxon>Planctomycetota</taxon>
        <taxon>Planctomycetia</taxon>
        <taxon>Isosphaerales</taxon>
        <taxon>Isosphaeraceae</taxon>
        <taxon>Paludisphaera</taxon>
    </lineage>
</organism>
<sequence length="311" mass="31475">MAKSIRAGVALASVLAFAPMCAPANAGGVSVTNSSDVAALVNALLAGGTGGVHVTGYSLLNQSASTGETSTGLYTTNGPNNYNLPGSGIVLSTGNAADDGSGPYVPGHFPDTSYGLPAEPAQMGLLQPLSPGTSRFFDATQLTITFDVAADTTSVNFGVVFASAEYPKYVGSYNDVFGLYLNGVNIAFAGGKPVNINNPFMVNTGYNDYNGSPRGADGSQYQETPLLGLLVGPSGNPFMNFGGAVVAGSKGNTLTFIIADAEDSAWDTAVYISGLGNAPPPGTVVPEPASMTLLGLGLAALALFSRRRAPK</sequence>
<dbReference type="InterPro" id="IPR049804">
    <property type="entry name" value="Choice_anch_L"/>
</dbReference>
<keyword evidence="4" id="KW-1185">Reference proteome</keyword>
<dbReference type="KEGG" id="pbor:BSF38_04408"/>
<dbReference type="Proteomes" id="UP000186309">
    <property type="component" value="Chromosome"/>
</dbReference>
<dbReference type="NCBIfam" id="NF038133">
    <property type="entry name" value="choice_anch_L"/>
    <property type="match status" value="1"/>
</dbReference>
<feature type="domain" description="Ice-binding protein C-terminal" evidence="2">
    <location>
        <begin position="285"/>
        <end position="307"/>
    </location>
</feature>
<evidence type="ECO:0000313" key="3">
    <source>
        <dbReference type="EMBL" id="APW62853.1"/>
    </source>
</evidence>
<feature type="chain" id="PRO_5012707803" description="Ice-binding protein C-terminal domain-containing protein" evidence="1">
    <location>
        <begin position="27"/>
        <end position="311"/>
    </location>
</feature>
<evidence type="ECO:0000313" key="4">
    <source>
        <dbReference type="Proteomes" id="UP000186309"/>
    </source>
</evidence>
<evidence type="ECO:0000256" key="1">
    <source>
        <dbReference type="SAM" id="SignalP"/>
    </source>
</evidence>
<keyword evidence="1" id="KW-0732">Signal</keyword>
<dbReference type="Pfam" id="PF07589">
    <property type="entry name" value="PEP-CTERM"/>
    <property type="match status" value="1"/>
</dbReference>
<name>A0A1U7CVE6_9BACT</name>
<accession>A0A1U7CVE6</accession>
<dbReference type="EMBL" id="CP019082">
    <property type="protein sequence ID" value="APW62853.1"/>
    <property type="molecule type" value="Genomic_DNA"/>
</dbReference>
<dbReference type="InterPro" id="IPR013424">
    <property type="entry name" value="Ice-binding_C"/>
</dbReference>
<feature type="signal peptide" evidence="1">
    <location>
        <begin position="1"/>
        <end position="26"/>
    </location>
</feature>